<proteinExistence type="predicted"/>
<reference evidence="4" key="2">
    <citation type="submission" date="2015-01" db="EMBL/GenBank/DDBJ databases">
        <title>Evolutionary Origins and Diversification of the Mycorrhizal Mutualists.</title>
        <authorList>
            <consortium name="DOE Joint Genome Institute"/>
            <consortium name="Mycorrhizal Genomics Consortium"/>
            <person name="Kohler A."/>
            <person name="Kuo A."/>
            <person name="Nagy L.G."/>
            <person name="Floudas D."/>
            <person name="Copeland A."/>
            <person name="Barry K.W."/>
            <person name="Cichocki N."/>
            <person name="Veneault-Fourrey C."/>
            <person name="LaButti K."/>
            <person name="Lindquist E.A."/>
            <person name="Lipzen A."/>
            <person name="Lundell T."/>
            <person name="Morin E."/>
            <person name="Murat C."/>
            <person name="Riley R."/>
            <person name="Ohm R."/>
            <person name="Sun H."/>
            <person name="Tunlid A."/>
            <person name="Henrissat B."/>
            <person name="Grigoriev I.V."/>
            <person name="Hibbett D.S."/>
            <person name="Martin F."/>
        </authorList>
    </citation>
    <scope>NUCLEOTIDE SEQUENCE [LARGE SCALE GENOMIC DNA]</scope>
    <source>
        <strain evidence="4">F 1598</strain>
    </source>
</reference>
<dbReference type="STRING" id="765440.A0A0C3FCN8"/>
<reference evidence="3 4" key="1">
    <citation type="submission" date="2014-04" db="EMBL/GenBank/DDBJ databases">
        <authorList>
            <consortium name="DOE Joint Genome Institute"/>
            <person name="Kuo A."/>
            <person name="Tarkka M."/>
            <person name="Buscot F."/>
            <person name="Kohler A."/>
            <person name="Nagy L.G."/>
            <person name="Floudas D."/>
            <person name="Copeland A."/>
            <person name="Barry K.W."/>
            <person name="Cichocki N."/>
            <person name="Veneault-Fourrey C."/>
            <person name="LaButti K."/>
            <person name="Lindquist E.A."/>
            <person name="Lipzen A."/>
            <person name="Lundell T."/>
            <person name="Morin E."/>
            <person name="Murat C."/>
            <person name="Sun H."/>
            <person name="Tunlid A."/>
            <person name="Henrissat B."/>
            <person name="Grigoriev I.V."/>
            <person name="Hibbett D.S."/>
            <person name="Martin F."/>
            <person name="Nordberg H.P."/>
            <person name="Cantor M.N."/>
            <person name="Hua S.X."/>
        </authorList>
    </citation>
    <scope>NUCLEOTIDE SEQUENCE [LARGE SCALE GENOMIC DNA]</scope>
    <source>
        <strain evidence="3 4">F 1598</strain>
    </source>
</reference>
<sequence length="113" mass="12388">MDNHPIHLSGFIAPDRLATTLMLPSYSTLTLHILGKNDVIVIEERSKMLLEISANKRIEEHGGGHFVPSNANWRNFFRDYLLDPLRNILSPKLSGSSAPNSGANTPGVLNTPG</sequence>
<dbReference type="InParanoid" id="A0A0C3FCN8"/>
<organism evidence="3 4">
    <name type="scientific">Piloderma croceum (strain F 1598)</name>
    <dbReference type="NCBI Taxonomy" id="765440"/>
    <lineage>
        <taxon>Eukaryota</taxon>
        <taxon>Fungi</taxon>
        <taxon>Dikarya</taxon>
        <taxon>Basidiomycota</taxon>
        <taxon>Agaricomycotina</taxon>
        <taxon>Agaricomycetes</taxon>
        <taxon>Agaricomycetidae</taxon>
        <taxon>Atheliales</taxon>
        <taxon>Atheliaceae</taxon>
        <taxon>Piloderma</taxon>
    </lineage>
</organism>
<dbReference type="InterPro" id="IPR005645">
    <property type="entry name" value="FSH-like_dom"/>
</dbReference>
<name>A0A0C3FCN8_PILCF</name>
<evidence type="ECO:0000259" key="2">
    <source>
        <dbReference type="Pfam" id="PF03959"/>
    </source>
</evidence>
<evidence type="ECO:0000256" key="1">
    <source>
        <dbReference type="SAM" id="MobiDB-lite"/>
    </source>
</evidence>
<dbReference type="AlphaFoldDB" id="A0A0C3FCN8"/>
<evidence type="ECO:0000313" key="4">
    <source>
        <dbReference type="Proteomes" id="UP000054166"/>
    </source>
</evidence>
<evidence type="ECO:0000313" key="3">
    <source>
        <dbReference type="EMBL" id="KIM82465.1"/>
    </source>
</evidence>
<protein>
    <recommendedName>
        <fullName evidence="2">Serine hydrolase domain-containing protein</fullName>
    </recommendedName>
</protein>
<dbReference type="OrthoDB" id="2094269at2759"/>
<accession>A0A0C3FCN8</accession>
<dbReference type="Gene3D" id="3.40.50.1820">
    <property type="entry name" value="alpha/beta hydrolase"/>
    <property type="match status" value="1"/>
</dbReference>
<dbReference type="Pfam" id="PF03959">
    <property type="entry name" value="FSH1"/>
    <property type="match status" value="1"/>
</dbReference>
<dbReference type="HOGENOM" id="CLU_2134468_0_0_1"/>
<feature type="domain" description="Serine hydrolase" evidence="2">
    <location>
        <begin position="6"/>
        <end position="75"/>
    </location>
</feature>
<feature type="region of interest" description="Disordered" evidence="1">
    <location>
        <begin position="91"/>
        <end position="113"/>
    </location>
</feature>
<dbReference type="Proteomes" id="UP000054166">
    <property type="component" value="Unassembled WGS sequence"/>
</dbReference>
<gene>
    <name evidence="3" type="ORF">PILCRDRAFT_820320</name>
</gene>
<dbReference type="EMBL" id="KN832994">
    <property type="protein sequence ID" value="KIM82465.1"/>
    <property type="molecule type" value="Genomic_DNA"/>
</dbReference>
<feature type="compositionally biased region" description="Polar residues" evidence="1">
    <location>
        <begin position="93"/>
        <end position="113"/>
    </location>
</feature>
<keyword evidence="4" id="KW-1185">Reference proteome</keyword>
<dbReference type="InterPro" id="IPR029058">
    <property type="entry name" value="AB_hydrolase_fold"/>
</dbReference>